<evidence type="ECO:0000256" key="3">
    <source>
        <dbReference type="ARBA" id="ARBA00022723"/>
    </source>
</evidence>
<dbReference type="InterPro" id="IPR039537">
    <property type="entry name" value="Retrotran_Ty1/copia-like"/>
</dbReference>
<dbReference type="Proteomes" id="UP000235392">
    <property type="component" value="Unassembled WGS sequence"/>
</dbReference>
<evidence type="ECO:0000256" key="2">
    <source>
        <dbReference type="ARBA" id="ARBA00022722"/>
    </source>
</evidence>
<evidence type="ECO:0000313" key="12">
    <source>
        <dbReference type="EMBL" id="PLW40899.1"/>
    </source>
</evidence>
<dbReference type="GO" id="GO:0046872">
    <property type="term" value="F:metal ion binding"/>
    <property type="evidence" value="ECO:0007669"/>
    <property type="project" value="UniProtKB-KW"/>
</dbReference>
<keyword evidence="10" id="KW-0233">DNA recombination</keyword>
<keyword evidence="1" id="KW-0548">Nucleotidyltransferase</keyword>
<dbReference type="Gene3D" id="3.30.420.10">
    <property type="entry name" value="Ribonuclease H-like superfamily/Ribonuclease H"/>
    <property type="match status" value="1"/>
</dbReference>
<dbReference type="GO" id="GO:0015074">
    <property type="term" value="P:DNA integration"/>
    <property type="evidence" value="ECO:0007669"/>
    <property type="project" value="UniProtKB-KW"/>
</dbReference>
<dbReference type="GO" id="GO:0003887">
    <property type="term" value="F:DNA-directed DNA polymerase activity"/>
    <property type="evidence" value="ECO:0007669"/>
    <property type="project" value="UniProtKB-KW"/>
</dbReference>
<dbReference type="GO" id="GO:0006310">
    <property type="term" value="P:DNA recombination"/>
    <property type="evidence" value="ECO:0007669"/>
    <property type="project" value="UniProtKB-KW"/>
</dbReference>
<dbReference type="PANTHER" id="PTHR42648:SF11">
    <property type="entry name" value="TRANSPOSON TY4-P GAG-POL POLYPROTEIN"/>
    <property type="match status" value="1"/>
</dbReference>
<evidence type="ECO:0000256" key="8">
    <source>
        <dbReference type="ARBA" id="ARBA00022918"/>
    </source>
</evidence>
<keyword evidence="7" id="KW-0229">DNA integration</keyword>
<proteinExistence type="predicted"/>
<dbReference type="GO" id="GO:0003676">
    <property type="term" value="F:nucleic acid binding"/>
    <property type="evidence" value="ECO:0007669"/>
    <property type="project" value="InterPro"/>
</dbReference>
<evidence type="ECO:0000256" key="4">
    <source>
        <dbReference type="ARBA" id="ARBA00022759"/>
    </source>
</evidence>
<keyword evidence="9" id="KW-0239">DNA-directed DNA polymerase</keyword>
<keyword evidence="3" id="KW-0479">Metal-binding</keyword>
<evidence type="ECO:0000256" key="9">
    <source>
        <dbReference type="ARBA" id="ARBA00022932"/>
    </source>
</evidence>
<name>A0A2N5TB27_9BASI</name>
<gene>
    <name evidence="12" type="ORF">PCASD_10763</name>
    <name evidence="11" type="ORF">PCASD_13741</name>
</gene>
<dbReference type="EMBL" id="PGCI01000655">
    <property type="protein sequence ID" value="PLW22695.1"/>
    <property type="molecule type" value="Genomic_DNA"/>
</dbReference>
<evidence type="ECO:0000313" key="11">
    <source>
        <dbReference type="EMBL" id="PLW22695.1"/>
    </source>
</evidence>
<dbReference type="GO" id="GO:0004519">
    <property type="term" value="F:endonuclease activity"/>
    <property type="evidence" value="ECO:0007669"/>
    <property type="project" value="UniProtKB-KW"/>
</dbReference>
<keyword evidence="8" id="KW-0695">RNA-directed DNA polymerase</keyword>
<dbReference type="AlphaFoldDB" id="A0A2N5TB27"/>
<evidence type="ECO:0008006" key="14">
    <source>
        <dbReference type="Google" id="ProtNLM"/>
    </source>
</evidence>
<protein>
    <recommendedName>
        <fullName evidence="14">Integrase catalytic domain-containing protein</fullName>
    </recommendedName>
</protein>
<evidence type="ECO:0000256" key="1">
    <source>
        <dbReference type="ARBA" id="ARBA00022695"/>
    </source>
</evidence>
<evidence type="ECO:0000256" key="7">
    <source>
        <dbReference type="ARBA" id="ARBA00022908"/>
    </source>
</evidence>
<comment type="caution">
    <text evidence="11">The sequence shown here is derived from an EMBL/GenBank/DDBJ whole genome shotgun (WGS) entry which is preliminary data.</text>
</comment>
<dbReference type="InterPro" id="IPR012337">
    <property type="entry name" value="RNaseH-like_sf"/>
</dbReference>
<dbReference type="GO" id="GO:0016787">
    <property type="term" value="F:hydrolase activity"/>
    <property type="evidence" value="ECO:0007669"/>
    <property type="project" value="UniProtKB-KW"/>
</dbReference>
<reference evidence="11 13" key="1">
    <citation type="submission" date="2017-11" db="EMBL/GenBank/DDBJ databases">
        <title>De novo assembly and phasing of dikaryotic genomes from two isolates of Puccinia coronata f. sp. avenae, the causal agent of oat crown rust.</title>
        <authorList>
            <person name="Miller M.E."/>
            <person name="Zhang Y."/>
            <person name="Omidvar V."/>
            <person name="Sperschneider J."/>
            <person name="Schwessinger B."/>
            <person name="Raley C."/>
            <person name="Palmer J.M."/>
            <person name="Garnica D."/>
            <person name="Upadhyaya N."/>
            <person name="Rathjen J."/>
            <person name="Taylor J.M."/>
            <person name="Park R.F."/>
            <person name="Dodds P.N."/>
            <person name="Hirsch C.D."/>
            <person name="Kianian S.F."/>
            <person name="Figueroa M."/>
        </authorList>
    </citation>
    <scope>NUCLEOTIDE SEQUENCE [LARGE SCALE GENOMIC DNA]</scope>
    <source>
        <strain evidence="11">12SD80</strain>
    </source>
</reference>
<keyword evidence="9" id="KW-0808">Transferase</keyword>
<keyword evidence="5" id="KW-0378">Hydrolase</keyword>
<dbReference type="SUPFAM" id="SSF53098">
    <property type="entry name" value="Ribonuclease H-like"/>
    <property type="match status" value="1"/>
</dbReference>
<keyword evidence="6" id="KW-0460">Magnesium</keyword>
<accession>A0A2N5TB27</accession>
<dbReference type="InterPro" id="IPR036397">
    <property type="entry name" value="RNaseH_sf"/>
</dbReference>
<organism evidence="11 13">
    <name type="scientific">Puccinia coronata f. sp. avenae</name>
    <dbReference type="NCBI Taxonomy" id="200324"/>
    <lineage>
        <taxon>Eukaryota</taxon>
        <taxon>Fungi</taxon>
        <taxon>Dikarya</taxon>
        <taxon>Basidiomycota</taxon>
        <taxon>Pucciniomycotina</taxon>
        <taxon>Pucciniomycetes</taxon>
        <taxon>Pucciniales</taxon>
        <taxon>Pucciniaceae</taxon>
        <taxon>Puccinia</taxon>
    </lineage>
</organism>
<dbReference type="GO" id="GO:0003964">
    <property type="term" value="F:RNA-directed DNA polymerase activity"/>
    <property type="evidence" value="ECO:0007669"/>
    <property type="project" value="UniProtKB-KW"/>
</dbReference>
<evidence type="ECO:0000256" key="10">
    <source>
        <dbReference type="ARBA" id="ARBA00023172"/>
    </source>
</evidence>
<keyword evidence="4" id="KW-0255">Endonuclease</keyword>
<evidence type="ECO:0000256" key="6">
    <source>
        <dbReference type="ARBA" id="ARBA00022842"/>
    </source>
</evidence>
<sequence>MENQTGRKIKTVDSNNGGEFVNKQFNSYFCKKGIEAQRTAPYSPRQNPFGI</sequence>
<keyword evidence="2" id="KW-0540">Nuclease</keyword>
<dbReference type="PANTHER" id="PTHR42648">
    <property type="entry name" value="TRANSPOSASE, PUTATIVE-RELATED"/>
    <property type="match status" value="1"/>
</dbReference>
<evidence type="ECO:0000313" key="13">
    <source>
        <dbReference type="Proteomes" id="UP000235392"/>
    </source>
</evidence>
<dbReference type="EMBL" id="PGCI01000096">
    <property type="protein sequence ID" value="PLW40899.1"/>
    <property type="molecule type" value="Genomic_DNA"/>
</dbReference>
<evidence type="ECO:0000256" key="5">
    <source>
        <dbReference type="ARBA" id="ARBA00022801"/>
    </source>
</evidence>